<comment type="caution">
    <text evidence="1">The sequence shown here is derived from an EMBL/GenBank/DDBJ whole genome shotgun (WGS) entry which is preliminary data.</text>
</comment>
<evidence type="ECO:0000313" key="2">
    <source>
        <dbReference type="Proteomes" id="UP000815325"/>
    </source>
</evidence>
<evidence type="ECO:0000313" key="1">
    <source>
        <dbReference type="EMBL" id="KAF5837560.1"/>
    </source>
</evidence>
<feature type="non-terminal residue" evidence="1">
    <location>
        <position position="125"/>
    </location>
</feature>
<proteinExistence type="predicted"/>
<dbReference type="EMBL" id="MU069611">
    <property type="protein sequence ID" value="KAF5837560.1"/>
    <property type="molecule type" value="Genomic_DNA"/>
</dbReference>
<accession>A0ABQ7GSI8</accession>
<organism evidence="1 2">
    <name type="scientific">Dunaliella salina</name>
    <name type="common">Green alga</name>
    <name type="synonym">Protococcus salinus</name>
    <dbReference type="NCBI Taxonomy" id="3046"/>
    <lineage>
        <taxon>Eukaryota</taxon>
        <taxon>Viridiplantae</taxon>
        <taxon>Chlorophyta</taxon>
        <taxon>core chlorophytes</taxon>
        <taxon>Chlorophyceae</taxon>
        <taxon>CS clade</taxon>
        <taxon>Chlamydomonadales</taxon>
        <taxon>Dunaliellaceae</taxon>
        <taxon>Dunaliella</taxon>
    </lineage>
</organism>
<keyword evidence="2" id="KW-1185">Reference proteome</keyword>
<dbReference type="Proteomes" id="UP000815325">
    <property type="component" value="Unassembled WGS sequence"/>
</dbReference>
<gene>
    <name evidence="1" type="ORF">DUNSADRAFT_4195</name>
</gene>
<name>A0ABQ7GSI8_DUNSA</name>
<feature type="non-terminal residue" evidence="1">
    <location>
        <position position="1"/>
    </location>
</feature>
<sequence length="125" mass="13461">LCPHRANCSVLRCLVGESALSSILRVMPSLLKTASDSTIPLITLLHRAKHVSFSFRCTDHGTAIRLGPSCGPWHCNPSWSVMWVSVQWAASCARCPACSTPPLTQPYLSSLCCTDHGTAIRLGPS</sequence>
<protein>
    <submittedName>
        <fullName evidence="1">Uncharacterized protein</fullName>
    </submittedName>
</protein>
<reference evidence="1" key="1">
    <citation type="submission" date="2017-08" db="EMBL/GenBank/DDBJ databases">
        <authorList>
            <person name="Polle J.E."/>
            <person name="Barry K."/>
            <person name="Cushman J."/>
            <person name="Schmutz J."/>
            <person name="Tran D."/>
            <person name="Hathwaick L.T."/>
            <person name="Yim W.C."/>
            <person name="Jenkins J."/>
            <person name="Mckie-Krisberg Z.M."/>
            <person name="Prochnik S."/>
            <person name="Lindquist E."/>
            <person name="Dockter R.B."/>
            <person name="Adam C."/>
            <person name="Molina H."/>
            <person name="Bunkerborg J."/>
            <person name="Jin E."/>
            <person name="Buchheim M."/>
            <person name="Magnuson J."/>
        </authorList>
    </citation>
    <scope>NUCLEOTIDE SEQUENCE</scope>
    <source>
        <strain evidence="1">CCAP 19/18</strain>
    </source>
</reference>